<dbReference type="OrthoDB" id="340676at2759"/>
<dbReference type="GO" id="GO:0000981">
    <property type="term" value="F:DNA-binding transcription factor activity, RNA polymerase II-specific"/>
    <property type="evidence" value="ECO:0007669"/>
    <property type="project" value="TreeGrafter"/>
</dbReference>
<proteinExistence type="inferred from homology"/>
<feature type="region of interest" description="Disordered" evidence="7">
    <location>
        <begin position="360"/>
        <end position="385"/>
    </location>
</feature>
<dbReference type="GO" id="GO:0000978">
    <property type="term" value="F:RNA polymerase II cis-regulatory region sequence-specific DNA binding"/>
    <property type="evidence" value="ECO:0007669"/>
    <property type="project" value="InterPro"/>
</dbReference>
<evidence type="ECO:0000256" key="2">
    <source>
        <dbReference type="ARBA" id="ARBA00023015"/>
    </source>
</evidence>
<dbReference type="InterPro" id="IPR036388">
    <property type="entry name" value="WH-like_DNA-bd_sf"/>
</dbReference>
<dbReference type="SUPFAM" id="SSF144074">
    <property type="entry name" value="E2F-DP heterodimerization region"/>
    <property type="match status" value="1"/>
</dbReference>
<comment type="similarity">
    <text evidence="1 5">Belongs to the E2F/DP family.</text>
</comment>
<evidence type="ECO:0000256" key="6">
    <source>
        <dbReference type="SAM" id="Coils"/>
    </source>
</evidence>
<evidence type="ECO:0000256" key="1">
    <source>
        <dbReference type="ARBA" id="ARBA00010940"/>
    </source>
</evidence>
<dbReference type="SMART" id="SM01372">
    <property type="entry name" value="E2F_TDP"/>
    <property type="match status" value="1"/>
</dbReference>
<dbReference type="SUPFAM" id="SSF46785">
    <property type="entry name" value="Winged helix' DNA-binding domain"/>
    <property type="match status" value="1"/>
</dbReference>
<dbReference type="AlphaFoldDB" id="A0A0G4G2I8"/>
<keyword evidence="10" id="KW-1185">Reference proteome</keyword>
<dbReference type="GO" id="GO:0090575">
    <property type="term" value="C:RNA polymerase II transcription regulator complex"/>
    <property type="evidence" value="ECO:0007669"/>
    <property type="project" value="TreeGrafter"/>
</dbReference>
<dbReference type="Gene3D" id="1.10.10.10">
    <property type="entry name" value="Winged helix-like DNA-binding domain superfamily/Winged helix DNA-binding domain"/>
    <property type="match status" value="1"/>
</dbReference>
<dbReference type="Proteomes" id="UP000041254">
    <property type="component" value="Unassembled WGS sequence"/>
</dbReference>
<organism evidence="9 10">
    <name type="scientific">Vitrella brassicaformis (strain CCMP3155)</name>
    <dbReference type="NCBI Taxonomy" id="1169540"/>
    <lineage>
        <taxon>Eukaryota</taxon>
        <taxon>Sar</taxon>
        <taxon>Alveolata</taxon>
        <taxon>Colpodellida</taxon>
        <taxon>Vitrellaceae</taxon>
        <taxon>Vitrella</taxon>
    </lineage>
</organism>
<keyword evidence="6" id="KW-0175">Coiled coil</keyword>
<dbReference type="InterPro" id="IPR015633">
    <property type="entry name" value="E2F"/>
</dbReference>
<sequence length="385" mass="41124">MEGSMMAQKEGADGTVASTLDEARLYPPHNTMPPDTSDLAASAQPPITKTHDAAAVNRAPSAIMQDGQETGAVVTAVVSMMASSMVSNEAGEGAVEGMNRTSSESGDTTVMLTRRLLELVQGLNRQMDLAEAEKMLQVHRSRLYDITDVLEGIGVITKTDDNIFKCTRGIPPLLLSCEMSVEEQLASLKQEEAMLDQQLAQAASRQKETLDEAKQQGVCYVPTEYLHELCEYRDKSMLILGSPFGTKVDVVCDAVEETVQKPDGECLTVTQHIPRCIHISSPTHTDPIHIDLLDRTPQNTPDVSQPAVHASSVGAAIQLDVGIARSGVMGGSEEMAAAETTHKSVGQNVVGVPVGCVSTKTDSHTEMDRTNGTQNNPMAVADPVA</sequence>
<evidence type="ECO:0000256" key="3">
    <source>
        <dbReference type="ARBA" id="ARBA00023125"/>
    </source>
</evidence>
<dbReference type="VEuPathDB" id="CryptoDB:Vbra_16783"/>
<dbReference type="InParanoid" id="A0A0G4G2I8"/>
<evidence type="ECO:0000256" key="4">
    <source>
        <dbReference type="ARBA" id="ARBA00023163"/>
    </source>
</evidence>
<keyword evidence="2 5" id="KW-0805">Transcription regulation</keyword>
<name>A0A0G4G2I8_VITBC</name>
<keyword evidence="4 5" id="KW-0804">Transcription</keyword>
<dbReference type="Gene3D" id="6.10.250.540">
    <property type="match status" value="1"/>
</dbReference>
<evidence type="ECO:0000259" key="8">
    <source>
        <dbReference type="SMART" id="SM01372"/>
    </source>
</evidence>
<dbReference type="InterPro" id="IPR003316">
    <property type="entry name" value="E2F_WHTH_DNA-bd_dom"/>
</dbReference>
<evidence type="ECO:0000256" key="7">
    <source>
        <dbReference type="SAM" id="MobiDB-lite"/>
    </source>
</evidence>
<dbReference type="EMBL" id="CDMY01000553">
    <property type="protein sequence ID" value="CEM22494.1"/>
    <property type="molecule type" value="Genomic_DNA"/>
</dbReference>
<keyword evidence="5" id="KW-0539">Nucleus</keyword>
<feature type="domain" description="E2F/DP family winged-helix DNA-binding" evidence="8">
    <location>
        <begin position="104"/>
        <end position="168"/>
    </location>
</feature>
<evidence type="ECO:0000256" key="5">
    <source>
        <dbReference type="RuleBase" id="RU003796"/>
    </source>
</evidence>
<reference evidence="9 10" key="1">
    <citation type="submission" date="2014-11" db="EMBL/GenBank/DDBJ databases">
        <authorList>
            <person name="Zhu J."/>
            <person name="Qi W."/>
            <person name="Song R."/>
        </authorList>
    </citation>
    <scope>NUCLEOTIDE SEQUENCE [LARGE SCALE GENOMIC DNA]</scope>
</reference>
<dbReference type="PANTHER" id="PTHR12081:SF18">
    <property type="entry name" value="TRANSCRIPTION FACTOR E2F2-RELATED"/>
    <property type="match status" value="1"/>
</dbReference>
<gene>
    <name evidence="9" type="ORF">Vbra_16783</name>
</gene>
<evidence type="ECO:0000313" key="9">
    <source>
        <dbReference type="EMBL" id="CEM22494.1"/>
    </source>
</evidence>
<dbReference type="Pfam" id="PF02319">
    <property type="entry name" value="WHD_E2F_TDP"/>
    <property type="match status" value="1"/>
</dbReference>
<keyword evidence="3 5" id="KW-0238">DNA-binding</keyword>
<dbReference type="InterPro" id="IPR037241">
    <property type="entry name" value="E2F-DP_heterodim"/>
</dbReference>
<dbReference type="PANTHER" id="PTHR12081">
    <property type="entry name" value="TRANSCRIPTION FACTOR E2F"/>
    <property type="match status" value="1"/>
</dbReference>
<dbReference type="InterPro" id="IPR036390">
    <property type="entry name" value="WH_DNA-bd_sf"/>
</dbReference>
<comment type="subcellular location">
    <subcellularLocation>
        <location evidence="5">Nucleus</location>
    </subcellularLocation>
</comment>
<evidence type="ECO:0000313" key="10">
    <source>
        <dbReference type="Proteomes" id="UP000041254"/>
    </source>
</evidence>
<feature type="coiled-coil region" evidence="6">
    <location>
        <begin position="178"/>
        <end position="216"/>
    </location>
</feature>
<protein>
    <recommendedName>
        <fullName evidence="8">E2F/DP family winged-helix DNA-binding domain-containing protein</fullName>
    </recommendedName>
</protein>
<accession>A0A0G4G2I8</accession>